<organism evidence="2 3">
    <name type="scientific">Malassezia cuniculi</name>
    <dbReference type="NCBI Taxonomy" id="948313"/>
    <lineage>
        <taxon>Eukaryota</taxon>
        <taxon>Fungi</taxon>
        <taxon>Dikarya</taxon>
        <taxon>Basidiomycota</taxon>
        <taxon>Ustilaginomycotina</taxon>
        <taxon>Malasseziomycetes</taxon>
        <taxon>Malasseziales</taxon>
        <taxon>Malasseziaceae</taxon>
        <taxon>Malassezia</taxon>
    </lineage>
</organism>
<name>A0AAF0F282_9BASI</name>
<feature type="compositionally biased region" description="Low complexity" evidence="1">
    <location>
        <begin position="78"/>
        <end position="100"/>
    </location>
</feature>
<feature type="compositionally biased region" description="Low complexity" evidence="1">
    <location>
        <begin position="136"/>
        <end position="147"/>
    </location>
</feature>
<keyword evidence="3" id="KW-1185">Reference proteome</keyword>
<protein>
    <submittedName>
        <fullName evidence="2">Uncharacterized protein</fullName>
    </submittedName>
</protein>
<feature type="region of interest" description="Disordered" evidence="1">
    <location>
        <begin position="1"/>
        <end position="210"/>
    </location>
</feature>
<evidence type="ECO:0000256" key="1">
    <source>
        <dbReference type="SAM" id="MobiDB-lite"/>
    </source>
</evidence>
<evidence type="ECO:0000313" key="2">
    <source>
        <dbReference type="EMBL" id="WFD37057.1"/>
    </source>
</evidence>
<dbReference type="EMBL" id="CP119882">
    <property type="protein sequence ID" value="WFD37057.1"/>
    <property type="molecule type" value="Genomic_DNA"/>
</dbReference>
<sequence>MRLPFISRKPAPTVSPSVPDLSSDSGHQGPSRSSKRQSWHIPRPAEFKWRPPRPNRLSWGINPTNFKWRPPRPSSFTWRPRPSSASSWRPSRPSASQWRPTWRPRSSNAQWTPPRPSRFSWPPARPATSSKRFTWRTPRAAAPATGPQTPPPPAQRSRWSSLFRSRSRTVSPPSKLRSLPIVVVRSNRDSFSNSSPGYHSPLPIRDSNDLRRDSFVLDRVASLPPLQ</sequence>
<evidence type="ECO:0000313" key="3">
    <source>
        <dbReference type="Proteomes" id="UP001219933"/>
    </source>
</evidence>
<feature type="compositionally biased region" description="Low complexity" evidence="1">
    <location>
        <begin position="155"/>
        <end position="164"/>
    </location>
</feature>
<proteinExistence type="predicted"/>
<accession>A0AAF0F282</accession>
<dbReference type="AlphaFoldDB" id="A0AAF0F282"/>
<feature type="compositionally biased region" description="Low complexity" evidence="1">
    <location>
        <begin position="14"/>
        <end position="25"/>
    </location>
</feature>
<reference evidence="2" key="1">
    <citation type="submission" date="2023-03" db="EMBL/GenBank/DDBJ databases">
        <title>Mating type loci evolution in Malassezia.</title>
        <authorList>
            <person name="Coelho M.A."/>
        </authorList>
    </citation>
    <scope>NUCLEOTIDE SEQUENCE</scope>
    <source>
        <strain evidence="2">CBS 11721</strain>
    </source>
</reference>
<dbReference type="Proteomes" id="UP001219933">
    <property type="component" value="Chromosome 6"/>
</dbReference>
<gene>
    <name evidence="2" type="ORF">MCUN1_003949</name>
</gene>